<evidence type="ECO:0000256" key="2">
    <source>
        <dbReference type="SAM" id="SignalP"/>
    </source>
</evidence>
<dbReference type="PANTHER" id="PTHR42928:SF5">
    <property type="entry name" value="BLR1237 PROTEIN"/>
    <property type="match status" value="1"/>
</dbReference>
<dbReference type="Pfam" id="PF03401">
    <property type="entry name" value="TctC"/>
    <property type="match status" value="1"/>
</dbReference>
<comment type="caution">
    <text evidence="3">The sequence shown here is derived from an EMBL/GenBank/DDBJ whole genome shotgun (WGS) entry which is preliminary data.</text>
</comment>
<dbReference type="InterPro" id="IPR042100">
    <property type="entry name" value="Bug_dom1"/>
</dbReference>
<keyword evidence="4" id="KW-1185">Reference proteome</keyword>
<evidence type="ECO:0000256" key="1">
    <source>
        <dbReference type="ARBA" id="ARBA00006987"/>
    </source>
</evidence>
<dbReference type="InterPro" id="IPR005064">
    <property type="entry name" value="BUG"/>
</dbReference>
<proteinExistence type="inferred from homology"/>
<protein>
    <submittedName>
        <fullName evidence="3">Tripartite tricarboxylate transporter substrate binding protein</fullName>
    </submittedName>
</protein>
<sequence length="329" mass="35290">MIDRRTALLAPFAAPALLSVSARAQAPSWRPPGPVRIVINAAPGGTTDIMGRMLAQHLGTRWNIQVVADNRSGGGGTIGSAEAIRTAPDGTTLLSSNIGPNAIAYSLFRNLPYRPDSFAPVGNMIRGPNALLVHPSIPARTVPEFVAYLKANPGLPYGSSGVGQSPHLSGVWFTQLTGTEATHVPFRGAGPLMVDLIAGNVKFSFDNLTSSVQQIRSGQVRALGVTSADRNAQMPELPPIRETMPELAPYDVNTWFGIFAHANMPREAILAYNAEINYFLGLQETKTRFAQMGGVPMPGTPEDFGNFVRSEMEKWGGVIRREGLQMDVS</sequence>
<keyword evidence="2" id="KW-0732">Signal</keyword>
<dbReference type="EMBL" id="SACL01000006">
    <property type="protein sequence ID" value="RVT95286.1"/>
    <property type="molecule type" value="Genomic_DNA"/>
</dbReference>
<evidence type="ECO:0000313" key="4">
    <source>
        <dbReference type="Proteomes" id="UP000282957"/>
    </source>
</evidence>
<name>A0A437MCB1_9PROT</name>
<feature type="signal peptide" evidence="2">
    <location>
        <begin position="1"/>
        <end position="24"/>
    </location>
</feature>
<dbReference type="Proteomes" id="UP000282957">
    <property type="component" value="Unassembled WGS sequence"/>
</dbReference>
<dbReference type="PIRSF" id="PIRSF017082">
    <property type="entry name" value="YflP"/>
    <property type="match status" value="1"/>
</dbReference>
<evidence type="ECO:0000313" key="3">
    <source>
        <dbReference type="EMBL" id="RVT95286.1"/>
    </source>
</evidence>
<dbReference type="RefSeq" id="WP_127788774.1">
    <property type="nucleotide sequence ID" value="NZ_SACL01000006.1"/>
</dbReference>
<dbReference type="Gene3D" id="3.40.190.150">
    <property type="entry name" value="Bordetella uptake gene, domain 1"/>
    <property type="match status" value="1"/>
</dbReference>
<gene>
    <name evidence="3" type="ORF">EOD42_17025</name>
</gene>
<accession>A0A437MCB1</accession>
<dbReference type="Gene3D" id="3.40.190.10">
    <property type="entry name" value="Periplasmic binding protein-like II"/>
    <property type="match status" value="1"/>
</dbReference>
<dbReference type="AlphaFoldDB" id="A0A437MCB1"/>
<reference evidence="3 4" key="1">
    <citation type="submission" date="2019-01" db="EMBL/GenBank/DDBJ databases">
        <authorList>
            <person name="Chen W.-M."/>
        </authorList>
    </citation>
    <scope>NUCLEOTIDE SEQUENCE [LARGE SCALE GENOMIC DNA]</scope>
    <source>
        <strain evidence="3 4">CCP-6</strain>
    </source>
</reference>
<dbReference type="OrthoDB" id="7253390at2"/>
<dbReference type="PANTHER" id="PTHR42928">
    <property type="entry name" value="TRICARBOXYLATE-BINDING PROTEIN"/>
    <property type="match status" value="1"/>
</dbReference>
<comment type="similarity">
    <text evidence="1">Belongs to the UPF0065 (bug) family.</text>
</comment>
<feature type="chain" id="PRO_5018982592" evidence="2">
    <location>
        <begin position="25"/>
        <end position="329"/>
    </location>
</feature>
<organism evidence="3 4">
    <name type="scientific">Rhodovarius crocodyli</name>
    <dbReference type="NCBI Taxonomy" id="1979269"/>
    <lineage>
        <taxon>Bacteria</taxon>
        <taxon>Pseudomonadati</taxon>
        <taxon>Pseudomonadota</taxon>
        <taxon>Alphaproteobacteria</taxon>
        <taxon>Acetobacterales</taxon>
        <taxon>Roseomonadaceae</taxon>
        <taxon>Rhodovarius</taxon>
    </lineage>
</organism>
<dbReference type="CDD" id="cd07012">
    <property type="entry name" value="PBP2_Bug_TTT"/>
    <property type="match status" value="1"/>
</dbReference>